<protein>
    <submittedName>
        <fullName evidence="1">Uncharacterized protein TCIL3000_5_2350</fullName>
    </submittedName>
</protein>
<dbReference type="VEuPathDB" id="TriTrypDB:TcIL3000_5_2350"/>
<sequence>FRQIAELSYNCCLVQQTSTVTVNEWPNSGSNSDVSLRSNLSSPTSPLPYGWDGVGWGNPVDQAVDMRNGNARRGSSETASFTDSESGFLPSSLFSEEFLWFVFKNLLPCDGQSGWRHRKQWSDVRGCRDRCGDDEGVGWTTVSRWLVTNVEPLMACTVYGILVFVL</sequence>
<accession>G0UMW7</accession>
<gene>
    <name evidence="1" type="ORF">TCIL3000_5_2350</name>
</gene>
<reference evidence="1" key="1">
    <citation type="journal article" date="2012" name="Proc. Natl. Acad. Sci. U.S.A.">
        <title>Antigenic diversity is generated by distinct evolutionary mechanisms in African trypanosome species.</title>
        <authorList>
            <person name="Jackson A.P."/>
            <person name="Berry A."/>
            <person name="Aslett M."/>
            <person name="Allison H.C."/>
            <person name="Burton P."/>
            <person name="Vavrova-Anderson J."/>
            <person name="Brown R."/>
            <person name="Browne H."/>
            <person name="Corton N."/>
            <person name="Hauser H."/>
            <person name="Gamble J."/>
            <person name="Gilderthorp R."/>
            <person name="Marcello L."/>
            <person name="McQuillan J."/>
            <person name="Otto T.D."/>
            <person name="Quail M.A."/>
            <person name="Sanders M.J."/>
            <person name="van Tonder A."/>
            <person name="Ginger M.L."/>
            <person name="Field M.C."/>
            <person name="Barry J.D."/>
            <person name="Hertz-Fowler C."/>
            <person name="Berriman M."/>
        </authorList>
    </citation>
    <scope>NUCLEOTIDE SEQUENCE</scope>
    <source>
        <strain evidence="1">IL3000</strain>
    </source>
</reference>
<name>G0UMW7_TRYCI</name>
<evidence type="ECO:0000313" key="1">
    <source>
        <dbReference type="EMBL" id="CCC90526.1"/>
    </source>
</evidence>
<dbReference type="AlphaFoldDB" id="G0UMW7"/>
<proteinExistence type="predicted"/>
<organism evidence="1">
    <name type="scientific">Trypanosoma congolense (strain IL3000)</name>
    <dbReference type="NCBI Taxonomy" id="1068625"/>
    <lineage>
        <taxon>Eukaryota</taxon>
        <taxon>Discoba</taxon>
        <taxon>Euglenozoa</taxon>
        <taxon>Kinetoplastea</taxon>
        <taxon>Metakinetoplastina</taxon>
        <taxon>Trypanosomatida</taxon>
        <taxon>Trypanosomatidae</taxon>
        <taxon>Trypanosoma</taxon>
        <taxon>Nannomonas</taxon>
    </lineage>
</organism>
<dbReference type="EMBL" id="HE575318">
    <property type="protein sequence ID" value="CCC90526.1"/>
    <property type="molecule type" value="Genomic_DNA"/>
</dbReference>
<feature type="non-terminal residue" evidence="1">
    <location>
        <position position="1"/>
    </location>
</feature>